<feature type="compositionally biased region" description="Acidic residues" evidence="3">
    <location>
        <begin position="150"/>
        <end position="160"/>
    </location>
</feature>
<evidence type="ECO:0000313" key="4">
    <source>
        <dbReference type="EMBL" id="CAE6260069.1"/>
    </source>
</evidence>
<name>A0A8S2BBJ2_ARAAE</name>
<feature type="region of interest" description="Disordered" evidence="3">
    <location>
        <begin position="47"/>
        <end position="105"/>
    </location>
</feature>
<feature type="region of interest" description="Disordered" evidence="3">
    <location>
        <begin position="182"/>
        <end position="203"/>
    </location>
</feature>
<keyword evidence="5" id="KW-1185">Reference proteome</keyword>
<evidence type="ECO:0000256" key="3">
    <source>
        <dbReference type="SAM" id="MobiDB-lite"/>
    </source>
</evidence>
<proteinExistence type="inferred from homology"/>
<dbReference type="InterPro" id="IPR035176">
    <property type="entry name" value="PEP"/>
</dbReference>
<dbReference type="PANTHER" id="PTHR35771:SF2">
    <property type="entry name" value="ELICITOR PEPTIDE 6"/>
    <property type="match status" value="1"/>
</dbReference>
<dbReference type="GO" id="GO:0045087">
    <property type="term" value="P:innate immune response"/>
    <property type="evidence" value="ECO:0007669"/>
    <property type="project" value="InterPro"/>
</dbReference>
<protein>
    <recommendedName>
        <fullName evidence="6">Elicitor peptide 4</fullName>
    </recommendedName>
</protein>
<dbReference type="Pfam" id="PF17232">
    <property type="entry name" value="Pep1_7"/>
    <property type="match status" value="2"/>
</dbReference>
<keyword evidence="2" id="KW-0611">Plant defense</keyword>
<dbReference type="PANTHER" id="PTHR35771">
    <property type="entry name" value="TRANSMEMBRANE PROTEIN-RELATED"/>
    <property type="match status" value="1"/>
</dbReference>
<comment type="similarity">
    <text evidence="1">Belongs to the brassicaceae elicitor peptide family.</text>
</comment>
<accession>A0A8S2BBJ2</accession>
<dbReference type="EMBL" id="LR999458">
    <property type="protein sequence ID" value="CAE6260069.1"/>
    <property type="molecule type" value="Genomic_DNA"/>
</dbReference>
<sequence>MEKSDRRKEEETYLWIPLQFLDQTLIAVLKCLGLLCPTAKKTASPPVILNQPEEQEEDDGVAMKDDDVVLSSSRGKKAKAKKRDKEKPSSGRPGQTNISMEKSDRRSEEESYLWIPLQYLDQTLKAILKCLGLFHQDSPTTSSPGTSNQPEEEEEDVTMEEEEVVVTSRGIKNGVVVASRATKVKAKTRGKERVSSGRPGQHN</sequence>
<reference evidence="4" key="1">
    <citation type="submission" date="2021-01" db="EMBL/GenBank/DDBJ databases">
        <authorList>
            <person name="Bezrukov I."/>
        </authorList>
    </citation>
    <scope>NUCLEOTIDE SEQUENCE</scope>
</reference>
<feature type="compositionally biased region" description="Polar residues" evidence="3">
    <location>
        <begin position="137"/>
        <end position="149"/>
    </location>
</feature>
<feature type="region of interest" description="Disordered" evidence="3">
    <location>
        <begin position="137"/>
        <end position="160"/>
    </location>
</feature>
<gene>
    <name evidence="4" type="ORF">AARE701A_LOCUS22403</name>
</gene>
<dbReference type="Proteomes" id="UP000682877">
    <property type="component" value="Chromosome 8"/>
</dbReference>
<organism evidence="4 5">
    <name type="scientific">Arabidopsis arenosa</name>
    <name type="common">Sand rock-cress</name>
    <name type="synonym">Cardaminopsis arenosa</name>
    <dbReference type="NCBI Taxonomy" id="38785"/>
    <lineage>
        <taxon>Eukaryota</taxon>
        <taxon>Viridiplantae</taxon>
        <taxon>Streptophyta</taxon>
        <taxon>Embryophyta</taxon>
        <taxon>Tracheophyta</taxon>
        <taxon>Spermatophyta</taxon>
        <taxon>Magnoliopsida</taxon>
        <taxon>eudicotyledons</taxon>
        <taxon>Gunneridae</taxon>
        <taxon>Pentapetalae</taxon>
        <taxon>rosids</taxon>
        <taxon>malvids</taxon>
        <taxon>Brassicales</taxon>
        <taxon>Brassicaceae</taxon>
        <taxon>Camelineae</taxon>
        <taxon>Arabidopsis</taxon>
    </lineage>
</organism>
<evidence type="ECO:0000313" key="5">
    <source>
        <dbReference type="Proteomes" id="UP000682877"/>
    </source>
</evidence>
<evidence type="ECO:0008006" key="6">
    <source>
        <dbReference type="Google" id="ProtNLM"/>
    </source>
</evidence>
<evidence type="ECO:0000256" key="1">
    <source>
        <dbReference type="ARBA" id="ARBA00011021"/>
    </source>
</evidence>
<evidence type="ECO:0000256" key="2">
    <source>
        <dbReference type="ARBA" id="ARBA00022821"/>
    </source>
</evidence>
<dbReference type="AlphaFoldDB" id="A0A8S2BBJ2"/>